<reference evidence="2 3" key="1">
    <citation type="submission" date="2024-10" db="EMBL/GenBank/DDBJ databases">
        <authorList>
            <person name="Kim D."/>
        </authorList>
    </citation>
    <scope>NUCLEOTIDE SEQUENCE [LARGE SCALE GENOMIC DNA]</scope>
    <source>
        <strain evidence="2">BH-2024</strain>
    </source>
</reference>
<proteinExistence type="predicted"/>
<dbReference type="Proteomes" id="UP001620626">
    <property type="component" value="Unassembled WGS sequence"/>
</dbReference>
<evidence type="ECO:0000313" key="3">
    <source>
        <dbReference type="Proteomes" id="UP001620626"/>
    </source>
</evidence>
<dbReference type="AlphaFoldDB" id="A0ABD2IW46"/>
<protein>
    <submittedName>
        <fullName evidence="2">Uncharacterized protein</fullName>
    </submittedName>
</protein>
<evidence type="ECO:0000256" key="1">
    <source>
        <dbReference type="SAM" id="MobiDB-lite"/>
    </source>
</evidence>
<feature type="compositionally biased region" description="Basic and acidic residues" evidence="1">
    <location>
        <begin position="81"/>
        <end position="91"/>
    </location>
</feature>
<dbReference type="EMBL" id="JBICBT010001129">
    <property type="protein sequence ID" value="KAL3081731.1"/>
    <property type="molecule type" value="Genomic_DNA"/>
</dbReference>
<accession>A0ABD2IW46</accession>
<feature type="compositionally biased region" description="Pro residues" evidence="1">
    <location>
        <begin position="70"/>
        <end position="80"/>
    </location>
</feature>
<gene>
    <name evidence="2" type="ORF">niasHT_036831</name>
</gene>
<keyword evidence="3" id="KW-1185">Reference proteome</keyword>
<feature type="region of interest" description="Disordered" evidence="1">
    <location>
        <begin position="64"/>
        <end position="95"/>
    </location>
</feature>
<sequence length="148" mass="15978">MSINYSAKKLLMDNILPAVEISQTSNGITLISERIAGASNNSIRNKGRVFNVDHGFRSNVCTQTETPVYNLPPPPPPPQLKPKEKEGEPGERTSQQFFESVTAATTGLDVPQKKQGEAKEFFGALSAATTGMEVDENKEKKAPSTAAD</sequence>
<name>A0ABD2IW46_9BILA</name>
<comment type="caution">
    <text evidence="2">The sequence shown here is derived from an EMBL/GenBank/DDBJ whole genome shotgun (WGS) entry which is preliminary data.</text>
</comment>
<feature type="region of interest" description="Disordered" evidence="1">
    <location>
        <begin position="128"/>
        <end position="148"/>
    </location>
</feature>
<organism evidence="2 3">
    <name type="scientific">Heterodera trifolii</name>
    <dbReference type="NCBI Taxonomy" id="157864"/>
    <lineage>
        <taxon>Eukaryota</taxon>
        <taxon>Metazoa</taxon>
        <taxon>Ecdysozoa</taxon>
        <taxon>Nematoda</taxon>
        <taxon>Chromadorea</taxon>
        <taxon>Rhabditida</taxon>
        <taxon>Tylenchina</taxon>
        <taxon>Tylenchomorpha</taxon>
        <taxon>Tylenchoidea</taxon>
        <taxon>Heteroderidae</taxon>
        <taxon>Heteroderinae</taxon>
        <taxon>Heterodera</taxon>
    </lineage>
</organism>
<evidence type="ECO:0000313" key="2">
    <source>
        <dbReference type="EMBL" id="KAL3081731.1"/>
    </source>
</evidence>